<feature type="binding site" evidence="6">
    <location>
        <begin position="64"/>
        <end position="66"/>
    </location>
    <ligand>
        <name>substrate</name>
    </ligand>
</feature>
<dbReference type="STRING" id="1191523.MROS_0335"/>
<dbReference type="UniPathway" id="UPA00070">
    <property type="reaction ID" value="UER00117"/>
</dbReference>
<dbReference type="GO" id="GO:0004038">
    <property type="term" value="F:allantoinase activity"/>
    <property type="evidence" value="ECO:0007669"/>
    <property type="project" value="TreeGrafter"/>
</dbReference>
<dbReference type="NCBIfam" id="TIGR00857">
    <property type="entry name" value="pyrC_multi"/>
    <property type="match status" value="1"/>
</dbReference>
<proteinExistence type="inferred from homology"/>
<comment type="caution">
    <text evidence="6">Lacks conserved residue(s) required for the propagation of feature annotation.</text>
</comment>
<keyword evidence="9" id="KW-1185">Reference proteome</keyword>
<feature type="binding site" evidence="6">
    <location>
        <position position="64"/>
    </location>
    <ligand>
        <name>Zn(2+)</name>
        <dbReference type="ChEBI" id="CHEBI:29105"/>
        <label>1</label>
    </ligand>
</feature>
<comment type="cofactor">
    <cofactor evidence="6">
        <name>Zn(2+)</name>
        <dbReference type="ChEBI" id="CHEBI:29105"/>
    </cofactor>
    <text evidence="6">Binds 2 Zn(2+) ions per subunit.</text>
</comment>
<dbReference type="GO" id="GO:0008270">
    <property type="term" value="F:zinc ion binding"/>
    <property type="evidence" value="ECO:0007669"/>
    <property type="project" value="UniProtKB-UniRule"/>
</dbReference>
<dbReference type="GO" id="GO:0005737">
    <property type="term" value="C:cytoplasm"/>
    <property type="evidence" value="ECO:0007669"/>
    <property type="project" value="TreeGrafter"/>
</dbReference>
<feature type="binding site" evidence="6">
    <location>
        <position position="309"/>
    </location>
    <ligand>
        <name>substrate</name>
    </ligand>
</feature>
<feature type="binding site" evidence="6">
    <location>
        <position position="96"/>
    </location>
    <ligand>
        <name>substrate</name>
    </ligand>
</feature>
<organism evidence="8 9">
    <name type="scientific">Melioribacter roseus (strain DSM 23840 / JCM 17771 / VKM B-2668 / P3M-2)</name>
    <dbReference type="NCBI Taxonomy" id="1191523"/>
    <lineage>
        <taxon>Bacteria</taxon>
        <taxon>Pseudomonadati</taxon>
        <taxon>Ignavibacteriota</taxon>
        <taxon>Ignavibacteria</taxon>
        <taxon>Ignavibacteriales</taxon>
        <taxon>Melioribacteraceae</taxon>
        <taxon>Melioribacter</taxon>
    </lineage>
</organism>
<reference evidence="8 9" key="1">
    <citation type="journal article" date="2013" name="PLoS ONE">
        <title>Genomic analysis of Melioribacter roseus, facultatively anaerobic organotrophic bacterium representing a novel deep lineage within Bacteriodetes/Chlorobi group.</title>
        <authorList>
            <person name="Kadnikov V.V."/>
            <person name="Mardanov A.V."/>
            <person name="Podosokorskaya O.A."/>
            <person name="Gavrilov S.N."/>
            <person name="Kublanov I.V."/>
            <person name="Beletsky A.V."/>
            <person name="Bonch-Osmolovskaya E.A."/>
            <person name="Ravin N.V."/>
        </authorList>
    </citation>
    <scope>NUCLEOTIDE SEQUENCE [LARGE SCALE GENOMIC DNA]</scope>
    <source>
        <strain evidence="9">JCM 17771 / P3M-2</strain>
    </source>
</reference>
<feature type="binding site" evidence="6">
    <location>
        <position position="305"/>
    </location>
    <ligand>
        <name>Zn(2+)</name>
        <dbReference type="ChEBI" id="CHEBI:29105"/>
        <label>1</label>
    </ligand>
</feature>
<evidence type="ECO:0000256" key="2">
    <source>
        <dbReference type="ARBA" id="ARBA00010286"/>
    </source>
</evidence>
<keyword evidence="6" id="KW-0862">Zinc</keyword>
<comment type="pathway">
    <text evidence="6">Pyrimidine metabolism; UMP biosynthesis via de novo pathway; (S)-dihydroorotate from bicarbonate: step 3/3.</text>
</comment>
<comment type="similarity">
    <text evidence="2 6">Belongs to the metallo-dependent hydrolases superfamily. DHOase family. Class I DHOase subfamily.</text>
</comment>
<feature type="binding site" evidence="6">
    <location>
        <position position="153"/>
    </location>
    <ligand>
        <name>Zn(2+)</name>
        <dbReference type="ChEBI" id="CHEBI:29105"/>
        <label>1</label>
    </ligand>
</feature>
<gene>
    <name evidence="6" type="primary">pyrC</name>
    <name evidence="8" type="ordered locus">MROS_0335</name>
</gene>
<dbReference type="GO" id="GO:0006145">
    <property type="term" value="P:purine nucleobase catabolic process"/>
    <property type="evidence" value="ECO:0007669"/>
    <property type="project" value="TreeGrafter"/>
</dbReference>
<comment type="function">
    <text evidence="1 6">Catalyzes the reversible cyclization of carbamoyl aspartate to dihydroorotate.</text>
</comment>
<dbReference type="InterPro" id="IPR024403">
    <property type="entry name" value="DHOase_cat"/>
</dbReference>
<accession>I6ZNJ2</accession>
<dbReference type="RefSeq" id="WP_014855016.1">
    <property type="nucleotide sequence ID" value="NC_018178.1"/>
</dbReference>
<dbReference type="PROSITE" id="PS00482">
    <property type="entry name" value="DIHYDROOROTASE_1"/>
    <property type="match status" value="1"/>
</dbReference>
<feature type="binding site" evidence="6">
    <location>
        <position position="62"/>
    </location>
    <ligand>
        <name>Zn(2+)</name>
        <dbReference type="ChEBI" id="CHEBI:29105"/>
        <label>1</label>
    </ligand>
</feature>
<dbReference type="Pfam" id="PF12890">
    <property type="entry name" value="DHOase"/>
    <property type="match status" value="1"/>
</dbReference>
<dbReference type="InterPro" id="IPR050138">
    <property type="entry name" value="DHOase/Allantoinase_Hydrolase"/>
</dbReference>
<dbReference type="HOGENOM" id="CLU_015572_1_0_10"/>
<feature type="binding site" evidence="6">
    <location>
        <position position="232"/>
    </location>
    <ligand>
        <name>Zn(2+)</name>
        <dbReference type="ChEBI" id="CHEBI:29105"/>
        <label>2</label>
    </ligand>
</feature>
<dbReference type="KEGG" id="mro:MROS_0335"/>
<evidence type="ECO:0000256" key="1">
    <source>
        <dbReference type="ARBA" id="ARBA00002368"/>
    </source>
</evidence>
<dbReference type="HAMAP" id="MF_00220_B">
    <property type="entry name" value="PyrC_classI_B"/>
    <property type="match status" value="1"/>
</dbReference>
<dbReference type="Gene3D" id="2.30.40.10">
    <property type="entry name" value="Urease, subunit C, domain 1"/>
    <property type="match status" value="1"/>
</dbReference>
<dbReference type="EMBL" id="CP003557">
    <property type="protein sequence ID" value="AFN73579.1"/>
    <property type="molecule type" value="Genomic_DNA"/>
</dbReference>
<keyword evidence="3 6" id="KW-0479">Metal-binding</keyword>
<comment type="catalytic activity">
    <reaction evidence="6">
        <text>(S)-dihydroorotate + H2O = N-carbamoyl-L-aspartate + H(+)</text>
        <dbReference type="Rhea" id="RHEA:24296"/>
        <dbReference type="ChEBI" id="CHEBI:15377"/>
        <dbReference type="ChEBI" id="CHEBI:15378"/>
        <dbReference type="ChEBI" id="CHEBI:30864"/>
        <dbReference type="ChEBI" id="CHEBI:32814"/>
        <dbReference type="EC" id="3.5.2.3"/>
    </reaction>
</comment>
<dbReference type="SUPFAM" id="SSF51556">
    <property type="entry name" value="Metallo-dependent hydrolases"/>
    <property type="match status" value="1"/>
</dbReference>
<evidence type="ECO:0000256" key="6">
    <source>
        <dbReference type="HAMAP-Rule" id="MF_00220"/>
    </source>
</evidence>
<dbReference type="EC" id="3.5.2.3" evidence="6"/>
<dbReference type="OrthoDB" id="9765462at2"/>
<name>I6ZNJ2_MELRP</name>
<dbReference type="GO" id="GO:0004151">
    <property type="term" value="F:dihydroorotase activity"/>
    <property type="evidence" value="ECO:0007669"/>
    <property type="project" value="UniProtKB-UniRule"/>
</dbReference>
<dbReference type="GO" id="GO:0044205">
    <property type="term" value="P:'de novo' UMP biosynthetic process"/>
    <property type="evidence" value="ECO:0007669"/>
    <property type="project" value="UniProtKB-UniRule"/>
</dbReference>
<keyword evidence="4 6" id="KW-0378">Hydrolase</keyword>
<evidence type="ECO:0000256" key="5">
    <source>
        <dbReference type="ARBA" id="ARBA00022975"/>
    </source>
</evidence>
<dbReference type="SUPFAM" id="SSF51338">
    <property type="entry name" value="Composite domain of metallo-dependent hydrolases"/>
    <property type="match status" value="1"/>
</dbReference>
<dbReference type="Gene3D" id="3.20.20.140">
    <property type="entry name" value="Metal-dependent hydrolases"/>
    <property type="match status" value="1"/>
</dbReference>
<feature type="active site" evidence="6">
    <location>
        <position position="305"/>
    </location>
</feature>
<feature type="binding site" evidence="6">
    <location>
        <position position="180"/>
    </location>
    <ligand>
        <name>Zn(2+)</name>
        <dbReference type="ChEBI" id="CHEBI:29105"/>
        <label>2</label>
    </ligand>
</feature>
<dbReference type="InterPro" id="IPR032466">
    <property type="entry name" value="Metal_Hydrolase"/>
</dbReference>
<evidence type="ECO:0000313" key="9">
    <source>
        <dbReference type="Proteomes" id="UP000009011"/>
    </source>
</evidence>
<keyword evidence="5 6" id="KW-0665">Pyrimidine biosynthesis</keyword>
<dbReference type="PROSITE" id="PS00483">
    <property type="entry name" value="DIHYDROOROTASE_2"/>
    <property type="match status" value="1"/>
</dbReference>
<dbReference type="InterPro" id="IPR011059">
    <property type="entry name" value="Metal-dep_hydrolase_composite"/>
</dbReference>
<dbReference type="PATRIC" id="fig|1191523.3.peg.344"/>
<dbReference type="CDD" id="cd01317">
    <property type="entry name" value="DHOase_IIa"/>
    <property type="match status" value="1"/>
</dbReference>
<evidence type="ECO:0000256" key="4">
    <source>
        <dbReference type="ARBA" id="ARBA00022801"/>
    </source>
</evidence>
<feature type="domain" description="Dihydroorotase catalytic" evidence="7">
    <location>
        <begin position="51"/>
        <end position="237"/>
    </location>
</feature>
<dbReference type="PANTHER" id="PTHR43668">
    <property type="entry name" value="ALLANTOINASE"/>
    <property type="match status" value="1"/>
</dbReference>
<feature type="binding site" evidence="6">
    <location>
        <position position="153"/>
    </location>
    <ligand>
        <name>Zn(2+)</name>
        <dbReference type="ChEBI" id="CHEBI:29105"/>
        <label>2</label>
    </ligand>
</feature>
<dbReference type="eggNOG" id="COG0044">
    <property type="taxonomic scope" value="Bacteria"/>
</dbReference>
<dbReference type="Proteomes" id="UP000009011">
    <property type="component" value="Chromosome"/>
</dbReference>
<evidence type="ECO:0000259" key="7">
    <source>
        <dbReference type="Pfam" id="PF12890"/>
    </source>
</evidence>
<dbReference type="PANTHER" id="PTHR43668:SF2">
    <property type="entry name" value="ALLANTOINASE"/>
    <property type="match status" value="1"/>
</dbReference>
<evidence type="ECO:0000256" key="3">
    <source>
        <dbReference type="ARBA" id="ARBA00022723"/>
    </source>
</evidence>
<dbReference type="InterPro" id="IPR002195">
    <property type="entry name" value="Dihydroorotase_CS"/>
</dbReference>
<dbReference type="AlphaFoldDB" id="I6ZNJ2"/>
<evidence type="ECO:0000313" key="8">
    <source>
        <dbReference type="EMBL" id="AFN73579.1"/>
    </source>
</evidence>
<sequence>MKIILKDVTLLNPEQKLNEKKDLLIEDGIISKVGGMTEEDYEKSTVYEFAGKYCVPGLFDMHVHLREPGREDEETIETGSNAAAAGGFTEIACMPNTTPDIDSAEIVRYIKEKSKDHLVEVYPIAAATKKRQGEAISPMFELYEAGAVGFSDDGVAIKTASVLKNALEYSKMFDVPIIEHCEDETLADGAMNEGITSTILGLPPLPSVSEDIIVIRDILMAEYTGGKVHIAHISTKKAVELVRWAKERNINVTAEVTPHHFTLTDESLKTYDTNFKMSPPLRSAEDVEAIIEGLKDGTIDCIASDHAPHSIEEKEMEFIYAPNGILGLETELGLAISELVHKKRITMEQLVEKLSINPRKILNLPVPKFKTGEKANLTIIDPDLIWTVDVSKFKSKSKNSPFDKKLLTGKAVAVINKRKMYYEDKFIDI</sequence>
<dbReference type="InterPro" id="IPR004722">
    <property type="entry name" value="DHOase"/>
</dbReference>
<protein>
    <recommendedName>
        <fullName evidence="6">Dihydroorotase</fullName>
        <shortName evidence="6">DHOase</shortName>
        <ecNumber evidence="6">3.5.2.3</ecNumber>
    </recommendedName>
</protein>